<keyword evidence="4" id="KW-1003">Cell membrane</keyword>
<dbReference type="KEGG" id="saux:SAI6T6_1009930"/>
<evidence type="ECO:0000256" key="12">
    <source>
        <dbReference type="ARBA" id="ARBA00038669"/>
    </source>
</evidence>
<comment type="subunit">
    <text evidence="12">The complex is composed of two ATP-binding proteins (NikD and NikE), two transmembrane proteins (NikB and NikC) and a solute-binding protein (NikA).</text>
</comment>
<gene>
    <name evidence="17" type="ORF">SAI7S6_1009960</name>
</gene>
<evidence type="ECO:0000256" key="8">
    <source>
        <dbReference type="ARBA" id="ARBA00022967"/>
    </source>
</evidence>
<evidence type="ECO:0000313" key="18">
    <source>
        <dbReference type="Proteomes" id="UP000032744"/>
    </source>
</evidence>
<dbReference type="KEGG" id="saut:SAI1T1_2009950"/>
<evidence type="ECO:0000256" key="3">
    <source>
        <dbReference type="ARBA" id="ARBA00022448"/>
    </source>
</evidence>
<dbReference type="GO" id="GO:0016887">
    <property type="term" value="F:ATP hydrolysis activity"/>
    <property type="evidence" value="ECO:0007669"/>
    <property type="project" value="InterPro"/>
</dbReference>
<comment type="similarity">
    <text evidence="2">Belongs to the ABC transporter superfamily.</text>
</comment>
<evidence type="ECO:0000259" key="16">
    <source>
        <dbReference type="PROSITE" id="PS50893"/>
    </source>
</evidence>
<dbReference type="InterPro" id="IPR050388">
    <property type="entry name" value="ABC_Ni/Peptide_Import"/>
</dbReference>
<dbReference type="Pfam" id="PF00005">
    <property type="entry name" value="ABC_tran"/>
    <property type="match status" value="1"/>
</dbReference>
<reference evidence="17 18" key="1">
    <citation type="journal article" date="2012" name="PLoS ONE">
        <title>Short term evolution of a highly transmissible methicillin-resistant Staphylococcus aureus clone (ST228) in a tertiary care hospital.</title>
        <authorList>
            <person name="Vogel V."/>
            <person name="Falquet L."/>
            <person name="Calderon-Copete S.P."/>
            <person name="Basset P."/>
            <person name="Blanc D.S."/>
        </authorList>
    </citation>
    <scope>NUCLEOTIDE SEQUENCE [LARGE SCALE GENOMIC DNA]</scope>
    <source>
        <strain evidence="18">ST228/18412</strain>
    </source>
</reference>
<protein>
    <recommendedName>
        <fullName evidence="14">Nickel import system ATP-binding protein NikD</fullName>
        <ecNumber evidence="13">7.2.2.11</ecNumber>
    </recommendedName>
</protein>
<evidence type="ECO:0000256" key="15">
    <source>
        <dbReference type="ARBA" id="ARBA00048610"/>
    </source>
</evidence>
<dbReference type="KEGG" id="sauq:SAI4T8_1009950"/>
<dbReference type="SUPFAM" id="SSF52540">
    <property type="entry name" value="P-loop containing nucleoside triphosphate hydrolases"/>
    <property type="match status" value="1"/>
</dbReference>
<keyword evidence="8" id="KW-1278">Translocase</keyword>
<evidence type="ECO:0000256" key="1">
    <source>
        <dbReference type="ARBA" id="ARBA00004202"/>
    </source>
</evidence>
<dbReference type="PANTHER" id="PTHR43297:SF13">
    <property type="entry name" value="NICKEL ABC TRANSPORTER, ATP-BINDING PROTEIN"/>
    <property type="match status" value="1"/>
</dbReference>
<proteinExistence type="inferred from homology"/>
<keyword evidence="10" id="KW-0921">Nickel transport</keyword>
<dbReference type="KEGG" id="sauk:SAI3T3_1009960"/>
<accession>A0A7U7IEM4</accession>
<keyword evidence="9" id="KW-0406">Ion transport</keyword>
<dbReference type="AlphaFoldDB" id="A0A7U7IEM4"/>
<dbReference type="PANTHER" id="PTHR43297">
    <property type="entry name" value="OLIGOPEPTIDE TRANSPORT ATP-BINDING PROTEIN APPD"/>
    <property type="match status" value="1"/>
</dbReference>
<comment type="subcellular location">
    <subcellularLocation>
        <location evidence="1">Cell membrane</location>
        <topology evidence="1">Peripheral membrane protein</topology>
    </subcellularLocation>
</comment>
<dbReference type="KEGG" id="sauw:SAI5S5_1009920"/>
<dbReference type="KEGG" id="sauy:SAI8T7_1009960"/>
<evidence type="ECO:0000256" key="2">
    <source>
        <dbReference type="ARBA" id="ARBA00005417"/>
    </source>
</evidence>
<dbReference type="GO" id="GO:0005524">
    <property type="term" value="F:ATP binding"/>
    <property type="evidence" value="ECO:0007669"/>
    <property type="project" value="UniProtKB-KW"/>
</dbReference>
<dbReference type="EMBL" id="HE579071">
    <property type="protein sequence ID" value="CCJ22742.1"/>
    <property type="molecule type" value="Genomic_DNA"/>
</dbReference>
<dbReference type="SMART" id="SM00382">
    <property type="entry name" value="AAA"/>
    <property type="match status" value="1"/>
</dbReference>
<dbReference type="KEGG" id="sauv:SAI7S6_1009960"/>
<evidence type="ECO:0000256" key="5">
    <source>
        <dbReference type="ARBA" id="ARBA00022596"/>
    </source>
</evidence>
<dbReference type="GO" id="GO:0005886">
    <property type="term" value="C:plasma membrane"/>
    <property type="evidence" value="ECO:0007669"/>
    <property type="project" value="UniProtKB-SubCell"/>
</dbReference>
<dbReference type="Proteomes" id="UP000032744">
    <property type="component" value="Chromosome"/>
</dbReference>
<evidence type="ECO:0000256" key="6">
    <source>
        <dbReference type="ARBA" id="ARBA00022741"/>
    </source>
</evidence>
<dbReference type="Gene3D" id="3.40.50.300">
    <property type="entry name" value="P-loop containing nucleotide triphosphate hydrolases"/>
    <property type="match status" value="1"/>
</dbReference>
<dbReference type="InterPro" id="IPR003439">
    <property type="entry name" value="ABC_transporter-like_ATP-bd"/>
</dbReference>
<dbReference type="GO" id="GO:0015413">
    <property type="term" value="F:ABC-type nickel transporter activity"/>
    <property type="evidence" value="ECO:0007669"/>
    <property type="project" value="UniProtKB-EC"/>
</dbReference>
<evidence type="ECO:0000256" key="11">
    <source>
        <dbReference type="ARBA" id="ARBA00023136"/>
    </source>
</evidence>
<evidence type="ECO:0000256" key="4">
    <source>
        <dbReference type="ARBA" id="ARBA00022475"/>
    </source>
</evidence>
<keyword evidence="6" id="KW-0547">Nucleotide-binding</keyword>
<comment type="catalytic activity">
    <reaction evidence="15">
        <text>Ni(2+)(out) + ATP + H2O = Ni(2+)(in) + ADP + phosphate + H(+)</text>
        <dbReference type="Rhea" id="RHEA:15557"/>
        <dbReference type="ChEBI" id="CHEBI:15377"/>
        <dbReference type="ChEBI" id="CHEBI:15378"/>
        <dbReference type="ChEBI" id="CHEBI:30616"/>
        <dbReference type="ChEBI" id="CHEBI:43474"/>
        <dbReference type="ChEBI" id="CHEBI:49786"/>
        <dbReference type="ChEBI" id="CHEBI:456216"/>
        <dbReference type="EC" id="7.2.2.11"/>
    </reaction>
    <physiologicalReaction direction="left-to-right" evidence="15">
        <dbReference type="Rhea" id="RHEA:15558"/>
    </physiologicalReaction>
</comment>
<feature type="domain" description="ABC transporter" evidence="16">
    <location>
        <begin position="1"/>
        <end position="221"/>
    </location>
</feature>
<dbReference type="EC" id="7.2.2.11" evidence="13"/>
<evidence type="ECO:0000256" key="9">
    <source>
        <dbReference type="ARBA" id="ARBA00023065"/>
    </source>
</evidence>
<dbReference type="FunFam" id="3.40.50.300:FF:001826">
    <property type="entry name" value="Nickel import system ATP-binding protein NikD"/>
    <property type="match status" value="1"/>
</dbReference>
<dbReference type="KEGG" id="sauj:SAI2T2_1009970"/>
<evidence type="ECO:0000256" key="7">
    <source>
        <dbReference type="ARBA" id="ARBA00022840"/>
    </source>
</evidence>
<keyword evidence="11" id="KW-0472">Membrane</keyword>
<evidence type="ECO:0000313" key="17">
    <source>
        <dbReference type="EMBL" id="CCJ22742.1"/>
    </source>
</evidence>
<dbReference type="InterPro" id="IPR003593">
    <property type="entry name" value="AAA+_ATPase"/>
</dbReference>
<evidence type="ECO:0000256" key="10">
    <source>
        <dbReference type="ARBA" id="ARBA00023112"/>
    </source>
</evidence>
<name>A0A7U7IEM4_STAAU</name>
<keyword evidence="7 17" id="KW-0067">ATP-binding</keyword>
<keyword evidence="3" id="KW-0813">Transport</keyword>
<dbReference type="InterPro" id="IPR027417">
    <property type="entry name" value="P-loop_NTPase"/>
</dbReference>
<organism evidence="17 18">
    <name type="scientific">Staphylococcus aureus subsp. aureus ST228</name>
    <dbReference type="NCBI Taxonomy" id="1074919"/>
    <lineage>
        <taxon>Bacteria</taxon>
        <taxon>Bacillati</taxon>
        <taxon>Bacillota</taxon>
        <taxon>Bacilli</taxon>
        <taxon>Bacillales</taxon>
        <taxon>Staphylococcaceae</taxon>
        <taxon>Staphylococcus</taxon>
    </lineage>
</organism>
<evidence type="ECO:0000256" key="13">
    <source>
        <dbReference type="ARBA" id="ARBA00039098"/>
    </source>
</evidence>
<keyword evidence="5" id="KW-0533">Nickel</keyword>
<sequence>MKIFSQQINALIGESGAGKSLIAKALLEYLPFDLSCTYDSYQFDGENISRLSQYYGHTIGYISQNYAESFNDHTKLGKQLTAIYRKHYKSSKEEALSKIDKALSWVNLQSKDILNKYSFQLSGGQLERVYIASVLMLEPKLIIADEPVASLDALNGNQVMDLLQHIVLEHGQTLFIITHNLSHVLKYCQYIYVLKEGQIIERGNINHFKYEHLHPYTERLIKYRTQLKRDYYD</sequence>
<dbReference type="PROSITE" id="PS50893">
    <property type="entry name" value="ABC_TRANSPORTER_2"/>
    <property type="match status" value="1"/>
</dbReference>
<evidence type="ECO:0000256" key="14">
    <source>
        <dbReference type="ARBA" id="ARBA00044143"/>
    </source>
</evidence>